<sequence>MFKQTLENKNVIHFPRSLQLAAEFKEYDFSSSNSQIQELIIDSIDPNQISYAHQHVKIIFCYKPSHVGIEGNEQADIAAEKGTQFAEESTISVIDIVMSTKHQNGTYITMSAKPEDSTKRNTNHILQHISPNSKQK</sequence>
<evidence type="ECO:0000256" key="1">
    <source>
        <dbReference type="SAM" id="MobiDB-lite"/>
    </source>
</evidence>
<comment type="caution">
    <text evidence="2">The sequence shown here is derived from an EMBL/GenBank/DDBJ whole genome shotgun (WGS) entry which is preliminary data.</text>
</comment>
<organism evidence="2 3">
    <name type="scientific">Henosepilachna vigintioctopunctata</name>
    <dbReference type="NCBI Taxonomy" id="420089"/>
    <lineage>
        <taxon>Eukaryota</taxon>
        <taxon>Metazoa</taxon>
        <taxon>Ecdysozoa</taxon>
        <taxon>Arthropoda</taxon>
        <taxon>Hexapoda</taxon>
        <taxon>Insecta</taxon>
        <taxon>Pterygota</taxon>
        <taxon>Neoptera</taxon>
        <taxon>Endopterygota</taxon>
        <taxon>Coleoptera</taxon>
        <taxon>Polyphaga</taxon>
        <taxon>Cucujiformia</taxon>
        <taxon>Coccinelloidea</taxon>
        <taxon>Coccinellidae</taxon>
        <taxon>Epilachninae</taxon>
        <taxon>Epilachnini</taxon>
        <taxon>Henosepilachna</taxon>
    </lineage>
</organism>
<dbReference type="EMBL" id="JARQZJ010000094">
    <property type="protein sequence ID" value="KAK9885076.1"/>
    <property type="molecule type" value="Genomic_DNA"/>
</dbReference>
<proteinExistence type="predicted"/>
<name>A0AAW1UYZ1_9CUCU</name>
<evidence type="ECO:0000313" key="2">
    <source>
        <dbReference type="EMBL" id="KAK9885076.1"/>
    </source>
</evidence>
<dbReference type="AlphaFoldDB" id="A0AAW1UYZ1"/>
<feature type="compositionally biased region" description="Polar residues" evidence="1">
    <location>
        <begin position="123"/>
        <end position="136"/>
    </location>
</feature>
<reference evidence="2 3" key="1">
    <citation type="submission" date="2023-03" db="EMBL/GenBank/DDBJ databases">
        <title>Genome insight into feeding habits of ladybird beetles.</title>
        <authorList>
            <person name="Li H.-S."/>
            <person name="Huang Y.-H."/>
            <person name="Pang H."/>
        </authorList>
    </citation>
    <scope>NUCLEOTIDE SEQUENCE [LARGE SCALE GENOMIC DNA]</scope>
    <source>
        <strain evidence="2">SYSU_2023b</strain>
        <tissue evidence="2">Whole body</tissue>
    </source>
</reference>
<feature type="region of interest" description="Disordered" evidence="1">
    <location>
        <begin position="113"/>
        <end position="136"/>
    </location>
</feature>
<accession>A0AAW1UYZ1</accession>
<gene>
    <name evidence="2" type="ORF">WA026_009302</name>
</gene>
<dbReference type="Proteomes" id="UP001431783">
    <property type="component" value="Unassembled WGS sequence"/>
</dbReference>
<keyword evidence="3" id="KW-1185">Reference proteome</keyword>
<evidence type="ECO:0008006" key="4">
    <source>
        <dbReference type="Google" id="ProtNLM"/>
    </source>
</evidence>
<evidence type="ECO:0000313" key="3">
    <source>
        <dbReference type="Proteomes" id="UP001431783"/>
    </source>
</evidence>
<protein>
    <recommendedName>
        <fullName evidence="4">RNase H type-1 domain-containing protein</fullName>
    </recommendedName>
</protein>